<protein>
    <submittedName>
        <fullName evidence="1">Uncharacterized protein</fullName>
    </submittedName>
</protein>
<dbReference type="RefSeq" id="WP_155760374.1">
    <property type="nucleotide sequence ID" value="NZ_ANZB01000002.1"/>
</dbReference>
<dbReference type="PATRIC" id="fig|1262449.7.peg.2268"/>
<organism evidence="1 4">
    <name type="scientific">Clostridium pasteurianum DSM 525 = ATCC 6013</name>
    <dbReference type="NCBI Taxonomy" id="1262449"/>
    <lineage>
        <taxon>Bacteria</taxon>
        <taxon>Bacillati</taxon>
        <taxon>Bacillota</taxon>
        <taxon>Clostridia</taxon>
        <taxon>Eubacteriales</taxon>
        <taxon>Clostridiaceae</taxon>
        <taxon>Clostridium</taxon>
    </lineage>
</organism>
<evidence type="ECO:0000313" key="4">
    <source>
        <dbReference type="Proteomes" id="UP000030905"/>
    </source>
</evidence>
<dbReference type="AlphaFoldDB" id="A0A0H3J8P1"/>
<dbReference type="eggNOG" id="ENOG503284Y">
    <property type="taxonomic scope" value="Bacteria"/>
</dbReference>
<keyword evidence="4" id="KW-1185">Reference proteome</keyword>
<reference evidence="2" key="2">
    <citation type="submission" date="2015-10" db="EMBL/GenBank/DDBJ databases">
        <title>Improved Draft Genome Sequence of Clostridium pasteurianum Strain ATCC 6013 (DSM 525) Using a Hybrid Next-Generation Sequencing Approach.</title>
        <authorList>
            <person name="Pyne M.E."/>
            <person name="Utturkar S.M."/>
            <person name="Brown S.D."/>
            <person name="Moo-Young M."/>
            <person name="Chung D.A."/>
            <person name="Chou P.C."/>
        </authorList>
    </citation>
    <scope>NUCLEOTIDE SEQUENCE</scope>
    <source>
        <strain evidence="2">ATCC 6013</strain>
    </source>
</reference>
<accession>A0A0H3J8P1</accession>
<evidence type="ECO:0000313" key="3">
    <source>
        <dbReference type="Proteomes" id="UP000028042"/>
    </source>
</evidence>
<dbReference type="EMBL" id="JPGY02000001">
    <property type="protein sequence ID" value="KRU11679.1"/>
    <property type="molecule type" value="Genomic_DNA"/>
</dbReference>
<gene>
    <name evidence="1" type="ORF">CLPA_c22530</name>
    <name evidence="2" type="ORF">CP6013_00926</name>
</gene>
<dbReference type="EMBL" id="CP009268">
    <property type="protein sequence ID" value="AJA52311.1"/>
    <property type="molecule type" value="Genomic_DNA"/>
</dbReference>
<dbReference type="GeneID" id="93076226"/>
<dbReference type="KEGG" id="cpae:CPAST_c22530"/>
<reference evidence="2 3" key="3">
    <citation type="journal article" name="Genome Announc.">
        <title>Improved Draft Genome Sequence of Clostridium pasteurianum Strain ATCC 6013 (DSM 525) Using a Hybrid Next-Generation Sequencing Approach.</title>
        <authorList>
            <person name="Pyne M.E."/>
            <person name="Utturkar S."/>
            <person name="Brown S.D."/>
            <person name="Moo-Young M."/>
            <person name="Chung D.A."/>
            <person name="Chou C.P."/>
        </authorList>
    </citation>
    <scope>NUCLEOTIDE SEQUENCE [LARGE SCALE GENOMIC DNA]</scope>
    <source>
        <strain evidence="2 3">ATCC 6013</strain>
    </source>
</reference>
<proteinExistence type="predicted"/>
<evidence type="ECO:0000313" key="2">
    <source>
        <dbReference type="EMBL" id="KRU11679.1"/>
    </source>
</evidence>
<reference evidence="1 4" key="1">
    <citation type="journal article" date="2015" name="Genome Announc.">
        <title>Complete Genome Sequence of the Nitrogen-Fixing and Solvent-Producing Clostridium pasteurianum DSM 525.</title>
        <authorList>
            <person name="Poehlein A."/>
            <person name="Grosse-Honebrink A."/>
            <person name="Zhang Y."/>
            <person name="Minton N.P."/>
            <person name="Daniel R."/>
        </authorList>
    </citation>
    <scope>NUCLEOTIDE SEQUENCE [LARGE SCALE GENOMIC DNA]</scope>
    <source>
        <strain evidence="1">DSM 525</strain>
        <strain evidence="4">DSM 525 / ATCC 6013</strain>
    </source>
</reference>
<dbReference type="KEGG" id="cpat:CLPA_c22530"/>
<dbReference type="Proteomes" id="UP000028042">
    <property type="component" value="Unassembled WGS sequence"/>
</dbReference>
<dbReference type="Proteomes" id="UP000030905">
    <property type="component" value="Chromosome"/>
</dbReference>
<name>A0A0H3J8P1_CLOPA</name>
<evidence type="ECO:0000313" key="1">
    <source>
        <dbReference type="EMBL" id="AJA52311.1"/>
    </source>
</evidence>
<sequence length="48" mass="5428">MNINLKITLESPKLMEALLALAEEISKLQSEIILRTKEGQVSKKEKSM</sequence>